<keyword evidence="4" id="KW-1185">Reference proteome</keyword>
<protein>
    <recommendedName>
        <fullName evidence="2">Protein kinase domain-containing protein</fullName>
    </recommendedName>
</protein>
<reference evidence="3" key="1">
    <citation type="submission" date="2021-02" db="EMBL/GenBank/DDBJ databases">
        <authorList>
            <person name="Palmer J.M."/>
        </authorList>
    </citation>
    <scope>NUCLEOTIDE SEQUENCE</scope>
    <source>
        <strain evidence="3">SCRP734</strain>
    </source>
</reference>
<dbReference type="InterPro" id="IPR000719">
    <property type="entry name" value="Prot_kinase_dom"/>
</dbReference>
<evidence type="ECO:0000313" key="3">
    <source>
        <dbReference type="EMBL" id="KAG7380874.1"/>
    </source>
</evidence>
<dbReference type="OrthoDB" id="346907at2759"/>
<proteinExistence type="predicted"/>
<feature type="region of interest" description="Disordered" evidence="1">
    <location>
        <begin position="534"/>
        <end position="564"/>
    </location>
</feature>
<sequence>MTDSVTIGASVAVRTVRDAEQGIYEYLEEQHPLAGSPERALALPVRLSGWLWRREGLGIFRRYRRRFCVFKAQQAALFVFSDDDTVNGKLLRRLVLTKVTLTSRADRSLVAQGFLQDRELHKKASDSMVGRASSLRRGLLPGDSQRFYTPEEERFKAVSAKACSVWTHCFKYYMKSYALRMRKEQEGEEAEALSGEEVETDPDFVFEDAAKCGKRRFSLPGSSFRSSSGPGLFSVSRSRSRSRGKVVVRKRESVEGRGSEAPPNQFHFDHEQEQMRGAATCRATSDAEDEEPASRMATEMSQSQAEVLAEENPILASDLPCIASIWEDEELLSHRVDYDAIAKEEKLAAGASGEVWRGLHRAQEIVVKNLREDVMAGAKPMTSSNASEVNAVYRRRRAILDFVQEIRIMSRLENNRIVAFRGVALSTERDLLLLMEYLPRGDLRTFLNAVKRKGDNSSGSSGGSNGGRDQFQSIWTWTKSQWRLAIDIIEGLVYLHSMNPPLVHGDLKSANVLLRSNLRAKLTDFGLSRYLQSPEDEGLGSADTTTEEDATATTSSSRYDSRARGTGRWMAPELLTSGAQSSMASDVYAFGIVLSEIDTCELPFAEREKLAVRSLRSRTASAGEGSSEDGDSRLMNESVIVHKIISEGWKPSFRVTCPEVIKKLAQDCLLPDPNARPTSLAVAHRLRKAAIKRERPEVLAAQAKVTTSLHIR</sequence>
<dbReference type="PANTHER" id="PTHR44329:SF214">
    <property type="entry name" value="PROTEIN KINASE DOMAIN-CONTAINING PROTEIN"/>
    <property type="match status" value="1"/>
</dbReference>
<feature type="region of interest" description="Disordered" evidence="1">
    <location>
        <begin position="244"/>
        <end position="265"/>
    </location>
</feature>
<dbReference type="GO" id="GO:0004674">
    <property type="term" value="F:protein serine/threonine kinase activity"/>
    <property type="evidence" value="ECO:0007669"/>
    <property type="project" value="TreeGrafter"/>
</dbReference>
<dbReference type="InterPro" id="IPR008271">
    <property type="entry name" value="Ser/Thr_kinase_AS"/>
</dbReference>
<gene>
    <name evidence="3" type="ORF">PHYPSEUDO_006709</name>
</gene>
<dbReference type="PROSITE" id="PS00108">
    <property type="entry name" value="PROTEIN_KINASE_ST"/>
    <property type="match status" value="1"/>
</dbReference>
<organism evidence="3 4">
    <name type="scientific">Phytophthora pseudosyringae</name>
    <dbReference type="NCBI Taxonomy" id="221518"/>
    <lineage>
        <taxon>Eukaryota</taxon>
        <taxon>Sar</taxon>
        <taxon>Stramenopiles</taxon>
        <taxon>Oomycota</taxon>
        <taxon>Peronosporomycetes</taxon>
        <taxon>Peronosporales</taxon>
        <taxon>Peronosporaceae</taxon>
        <taxon>Phytophthora</taxon>
    </lineage>
</organism>
<dbReference type="PROSITE" id="PS50011">
    <property type="entry name" value="PROTEIN_KINASE_DOM"/>
    <property type="match status" value="1"/>
</dbReference>
<evidence type="ECO:0000259" key="2">
    <source>
        <dbReference type="PROSITE" id="PS50011"/>
    </source>
</evidence>
<evidence type="ECO:0000256" key="1">
    <source>
        <dbReference type="SAM" id="MobiDB-lite"/>
    </source>
</evidence>
<dbReference type="EMBL" id="JAGDFM010000272">
    <property type="protein sequence ID" value="KAG7380874.1"/>
    <property type="molecule type" value="Genomic_DNA"/>
</dbReference>
<dbReference type="Proteomes" id="UP000694044">
    <property type="component" value="Unassembled WGS sequence"/>
</dbReference>
<dbReference type="PANTHER" id="PTHR44329">
    <property type="entry name" value="SERINE/THREONINE-PROTEIN KINASE TNNI3K-RELATED"/>
    <property type="match status" value="1"/>
</dbReference>
<dbReference type="AlphaFoldDB" id="A0A8T1VNB5"/>
<evidence type="ECO:0000313" key="4">
    <source>
        <dbReference type="Proteomes" id="UP000694044"/>
    </source>
</evidence>
<dbReference type="SMART" id="SM00220">
    <property type="entry name" value="S_TKc"/>
    <property type="match status" value="1"/>
</dbReference>
<dbReference type="InterPro" id="IPR001245">
    <property type="entry name" value="Ser-Thr/Tyr_kinase_cat_dom"/>
</dbReference>
<dbReference type="GO" id="GO:0005524">
    <property type="term" value="F:ATP binding"/>
    <property type="evidence" value="ECO:0007669"/>
    <property type="project" value="InterPro"/>
</dbReference>
<dbReference type="Pfam" id="PF07714">
    <property type="entry name" value="PK_Tyr_Ser-Thr"/>
    <property type="match status" value="1"/>
</dbReference>
<name>A0A8T1VNB5_9STRA</name>
<feature type="compositionally biased region" description="Basic and acidic residues" evidence="1">
    <location>
        <begin position="249"/>
        <end position="258"/>
    </location>
</feature>
<dbReference type="InterPro" id="IPR051681">
    <property type="entry name" value="Ser/Thr_Kinases-Pseudokinases"/>
</dbReference>
<accession>A0A8T1VNB5</accession>
<comment type="caution">
    <text evidence="3">The sequence shown here is derived from an EMBL/GenBank/DDBJ whole genome shotgun (WGS) entry which is preliminary data.</text>
</comment>
<feature type="domain" description="Protein kinase" evidence="2">
    <location>
        <begin position="341"/>
        <end position="687"/>
    </location>
</feature>